<dbReference type="Proteomes" id="UP000196778">
    <property type="component" value="Unassembled WGS sequence"/>
</dbReference>
<organism evidence="1 2">
    <name type="scientific">Mycetocola reblochoni REB411</name>
    <dbReference type="NCBI Taxonomy" id="1255698"/>
    <lineage>
        <taxon>Bacteria</taxon>
        <taxon>Bacillati</taxon>
        <taxon>Actinomycetota</taxon>
        <taxon>Actinomycetes</taxon>
        <taxon>Micrococcales</taxon>
        <taxon>Microbacteriaceae</taxon>
        <taxon>Mycetocola</taxon>
    </lineage>
</organism>
<dbReference type="EMBL" id="FUKR01000006">
    <property type="protein sequence ID" value="SJN17652.1"/>
    <property type="molecule type" value="Genomic_DNA"/>
</dbReference>
<name>A0A1R4ICT1_9MICO</name>
<evidence type="ECO:0000313" key="2">
    <source>
        <dbReference type="Proteomes" id="UP000196778"/>
    </source>
</evidence>
<gene>
    <name evidence="1" type="ORF">FM119_01080</name>
</gene>
<proteinExistence type="predicted"/>
<protein>
    <submittedName>
        <fullName evidence="1">Uncharacterized protein</fullName>
    </submittedName>
</protein>
<evidence type="ECO:0000313" key="1">
    <source>
        <dbReference type="EMBL" id="SJN17652.1"/>
    </source>
</evidence>
<keyword evidence="2" id="KW-1185">Reference proteome</keyword>
<dbReference type="RefSeq" id="WP_245827165.1">
    <property type="nucleotide sequence ID" value="NZ_FUKR01000006.1"/>
</dbReference>
<accession>A0A1R4ICT1</accession>
<sequence length="261" mass="27820">MSQARTTRAATRPRIEFLDEWYEAREGETFYIGREADLVIDENPFLHRRFLAIGEEGGLWWLSNIGTLLSATVTDASGQVQAWLAPGARLPLVFPVLHVLFSAGSTTYEFSVHGGSDYFSANAHAPQAVGTTTVGPVHLTSSQRLLVVALAESVLTQPSPGRGEIPPSAVAAARLGWTQTAFNRKLDNVCEKLDRLGVRGLRGGAGRIATGRRARLVEYAVSTRLVGVEDLALLPSAADGVAVGDAAETRGGGDGPDREPC</sequence>
<reference evidence="2" key="1">
    <citation type="submission" date="2017-02" db="EMBL/GenBank/DDBJ databases">
        <authorList>
            <person name="Dridi B."/>
        </authorList>
    </citation>
    <scope>NUCLEOTIDE SEQUENCE [LARGE SCALE GENOMIC DNA]</scope>
    <source>
        <strain evidence="2">EB411</strain>
    </source>
</reference>
<dbReference type="AlphaFoldDB" id="A0A1R4ICT1"/>